<sequence length="528" mass="56196">MPACRLHPIMAVLLLTTVPAQAVVVDSGPVAIPVTADANGIHLNLVDGSTLPAGSDLHIVADAGGRLSFAAGAAAAVLVRDGAVASLDESLAVAPAASYASSGILAPGRLLAGGVHHIGLRFVDEAGGATRYGYVQLRTTAPLGYPATLLRYAYETAGAAITVPGESRLFSDTFQTFTADSCEPAAVAEQAGKAVNPGSTVLIPAGDCEWQDEQVTFAPGVSVRGAGRGRTILRRKLAMPDWTNALLHLRCDGGRAGGVADLTLIGNAIEADLDNGIWLDGRCLDFTVRDVRASGFSNAGIQVRGHDPRGVIYRSELLSNFRCAGGCYGYGVVVYSDADPEGPPMPPLALGSADAVFIEDSYFADNRHAVASNHGSRYVFRHNTVLTTARTRGTGMIDAHGAGNTGEHGSRSYEIYANYLGVDTRVMQTADGIVIRGGDGVVFDNVMPWMPYELRLRNEVCSGTYPLHDQPREVHLWNNRFTPRPDIYGPTGAVWVDAACVPYIVENRDYYRFPRPGYLPYAYPHPLR</sequence>
<dbReference type="InterPro" id="IPR006626">
    <property type="entry name" value="PbH1"/>
</dbReference>
<organism evidence="2 3">
    <name type="scientific">Tahibacter harae</name>
    <dbReference type="NCBI Taxonomy" id="2963937"/>
    <lineage>
        <taxon>Bacteria</taxon>
        <taxon>Pseudomonadati</taxon>
        <taxon>Pseudomonadota</taxon>
        <taxon>Gammaproteobacteria</taxon>
        <taxon>Lysobacterales</taxon>
        <taxon>Rhodanobacteraceae</taxon>
        <taxon>Tahibacter</taxon>
    </lineage>
</organism>
<evidence type="ECO:0000256" key="1">
    <source>
        <dbReference type="SAM" id="SignalP"/>
    </source>
</evidence>
<feature type="signal peptide" evidence="1">
    <location>
        <begin position="1"/>
        <end position="22"/>
    </location>
</feature>
<dbReference type="RefSeq" id="WP_255914707.1">
    <property type="nucleotide sequence ID" value="NZ_JANFQO010000010.1"/>
</dbReference>
<dbReference type="EMBL" id="JANFQO010000010">
    <property type="protein sequence ID" value="MCQ4165517.1"/>
    <property type="molecule type" value="Genomic_DNA"/>
</dbReference>
<evidence type="ECO:0000313" key="3">
    <source>
        <dbReference type="Proteomes" id="UP001165498"/>
    </source>
</evidence>
<name>A0ABT1QT91_9GAMM</name>
<dbReference type="SMART" id="SM00710">
    <property type="entry name" value="PbH1"/>
    <property type="match status" value="4"/>
</dbReference>
<dbReference type="InterPro" id="IPR012334">
    <property type="entry name" value="Pectin_lyas_fold"/>
</dbReference>
<protein>
    <recommendedName>
        <fullName evidence="4">Parallel beta helix pectate lyase-like protein</fullName>
    </recommendedName>
</protein>
<feature type="chain" id="PRO_5046820796" description="Parallel beta helix pectate lyase-like protein" evidence="1">
    <location>
        <begin position="23"/>
        <end position="528"/>
    </location>
</feature>
<dbReference type="InterPro" id="IPR011050">
    <property type="entry name" value="Pectin_lyase_fold/virulence"/>
</dbReference>
<dbReference type="Proteomes" id="UP001165498">
    <property type="component" value="Unassembled WGS sequence"/>
</dbReference>
<evidence type="ECO:0008006" key="4">
    <source>
        <dbReference type="Google" id="ProtNLM"/>
    </source>
</evidence>
<dbReference type="SUPFAM" id="SSF51126">
    <property type="entry name" value="Pectin lyase-like"/>
    <property type="match status" value="1"/>
</dbReference>
<proteinExistence type="predicted"/>
<evidence type="ECO:0000313" key="2">
    <source>
        <dbReference type="EMBL" id="MCQ4165517.1"/>
    </source>
</evidence>
<keyword evidence="3" id="KW-1185">Reference proteome</keyword>
<dbReference type="Gene3D" id="2.160.20.10">
    <property type="entry name" value="Single-stranded right-handed beta-helix, Pectin lyase-like"/>
    <property type="match status" value="1"/>
</dbReference>
<gene>
    <name evidence="2" type="ORF">NM961_12435</name>
</gene>
<keyword evidence="1" id="KW-0732">Signal</keyword>
<reference evidence="2" key="1">
    <citation type="submission" date="2022-07" db="EMBL/GenBank/DDBJ databases">
        <title>Tahibacter sp., a new gammaproteobacterium isolated from the silt sample collected at pig farm.</title>
        <authorList>
            <person name="Chen H."/>
        </authorList>
    </citation>
    <scope>NUCLEOTIDE SEQUENCE</scope>
    <source>
        <strain evidence="2">P2K</strain>
    </source>
</reference>
<comment type="caution">
    <text evidence="2">The sequence shown here is derived from an EMBL/GenBank/DDBJ whole genome shotgun (WGS) entry which is preliminary data.</text>
</comment>
<accession>A0ABT1QT91</accession>